<dbReference type="Pfam" id="PF01769">
    <property type="entry name" value="MgtE"/>
    <property type="match status" value="1"/>
</dbReference>
<evidence type="ECO:0000313" key="13">
    <source>
        <dbReference type="Proteomes" id="UP000325286"/>
    </source>
</evidence>
<evidence type="ECO:0000259" key="11">
    <source>
        <dbReference type="PROSITE" id="PS51371"/>
    </source>
</evidence>
<dbReference type="InterPro" id="IPR006668">
    <property type="entry name" value="Mg_transptr_MgtE_intracell_dom"/>
</dbReference>
<evidence type="ECO:0000256" key="3">
    <source>
        <dbReference type="ARBA" id="ARBA00022448"/>
    </source>
</evidence>
<dbReference type="EMBL" id="CP042914">
    <property type="protein sequence ID" value="QEG43574.1"/>
    <property type="molecule type" value="Genomic_DNA"/>
</dbReference>
<feature type="transmembrane region" description="Helical" evidence="9">
    <location>
        <begin position="302"/>
        <end position="322"/>
    </location>
</feature>
<comment type="subunit">
    <text evidence="9">Homodimer.</text>
</comment>
<sequence length="468" mass="50729">MPDQPTTTEDLAREAATGREDRPWEELLRLADDGRPQSLPEFLDELSTADQALALSRLDDRQRQQMLAALPAETAAEWIQSLTEAQAADVISLLQADTAAAIVHELPSDEQADVLGDLPTAQAEAILDALPREEADAVRELTSFADDVAGGLMIREFLKFSDQMTVAQVIEQLLANEAEYSDLDVWYGYVCDADERLIGVLPMRNLLFVKRSARVRDIMISNPLSVTETMPLDDLVEFFDSHAFLGVPVVDAEGILKGIVHREAVDHETVRAAESDYLKSQGIVGGEELRTMPVWLRARRRLSWLSINVLLNIGAAAVIAVFQDTLQAVIALAVFLPIISDMSGCSGNQAVAVSMRELSLGLIRPTEMLRVWWQEVSVGLINGAALGVLVALVAVLFKGNGYLGLVVGVALFVNTIIAVSIGGTVPLLLKRLGFDPAVASGPLLTTVTDMCGFFLVLGLATMMLSKLL</sequence>
<keyword evidence="4 9" id="KW-0812">Transmembrane</keyword>
<proteinExistence type="inferred from homology"/>
<dbReference type="Gene3D" id="1.25.60.10">
    <property type="entry name" value="MgtE N-terminal domain-like"/>
    <property type="match status" value="1"/>
</dbReference>
<reference evidence="12 13" key="1">
    <citation type="submission" date="2019-08" db="EMBL/GenBank/DDBJ databases">
        <title>Deep-cultivation of Planctomycetes and their phenomic and genomic characterization uncovers novel biology.</title>
        <authorList>
            <person name="Wiegand S."/>
            <person name="Jogler M."/>
            <person name="Boedeker C."/>
            <person name="Pinto D."/>
            <person name="Vollmers J."/>
            <person name="Rivas-Marin E."/>
            <person name="Kohn T."/>
            <person name="Peeters S.H."/>
            <person name="Heuer A."/>
            <person name="Rast P."/>
            <person name="Oberbeckmann S."/>
            <person name="Bunk B."/>
            <person name="Jeske O."/>
            <person name="Meyerdierks A."/>
            <person name="Storesund J.E."/>
            <person name="Kallscheuer N."/>
            <person name="Luecker S."/>
            <person name="Lage O.M."/>
            <person name="Pohl T."/>
            <person name="Merkel B.J."/>
            <person name="Hornburger P."/>
            <person name="Mueller R.-W."/>
            <person name="Bruemmer F."/>
            <person name="Labrenz M."/>
            <person name="Spormann A.M."/>
            <person name="Op den Camp H."/>
            <person name="Overmann J."/>
            <person name="Amann R."/>
            <person name="Jetten M.S.M."/>
            <person name="Mascher T."/>
            <person name="Medema M.H."/>
            <person name="Devos D.P."/>
            <person name="Kaster A.-K."/>
            <person name="Ovreas L."/>
            <person name="Rohde M."/>
            <person name="Galperin M.Y."/>
            <person name="Jogler C."/>
        </authorList>
    </citation>
    <scope>NUCLEOTIDE SEQUENCE [LARGE SCALE GENOMIC DNA]</scope>
    <source>
        <strain evidence="12 13">UC8</strain>
    </source>
</reference>
<keyword evidence="3 9" id="KW-0813">Transport</keyword>
<dbReference type="InterPro" id="IPR036739">
    <property type="entry name" value="SLC41_membr_dom_sf"/>
</dbReference>
<keyword evidence="13" id="KW-1185">Reference proteome</keyword>
<dbReference type="Pfam" id="PF03448">
    <property type="entry name" value="MgtE_N"/>
    <property type="match status" value="1"/>
</dbReference>
<dbReference type="PROSITE" id="PS51371">
    <property type="entry name" value="CBS"/>
    <property type="match status" value="1"/>
</dbReference>
<dbReference type="AlphaFoldDB" id="A0A5B9QWZ5"/>
<evidence type="ECO:0000313" key="12">
    <source>
        <dbReference type="EMBL" id="QEG43574.1"/>
    </source>
</evidence>
<evidence type="ECO:0000256" key="5">
    <source>
        <dbReference type="ARBA" id="ARBA00022842"/>
    </source>
</evidence>
<feature type="transmembrane region" description="Helical" evidence="9">
    <location>
        <begin position="403"/>
        <end position="429"/>
    </location>
</feature>
<evidence type="ECO:0000256" key="2">
    <source>
        <dbReference type="ARBA" id="ARBA00009749"/>
    </source>
</evidence>
<accession>A0A5B9QWZ5</accession>
<dbReference type="InterPro" id="IPR000644">
    <property type="entry name" value="CBS_dom"/>
</dbReference>
<dbReference type="GO" id="GO:0015095">
    <property type="term" value="F:magnesium ion transmembrane transporter activity"/>
    <property type="evidence" value="ECO:0007669"/>
    <property type="project" value="UniProtKB-UniRule"/>
</dbReference>
<keyword evidence="7 9" id="KW-0472">Membrane</keyword>
<comment type="similarity">
    <text evidence="2 9">Belongs to the SLC41A transporter family.</text>
</comment>
<dbReference type="NCBIfam" id="TIGR00400">
    <property type="entry name" value="mgtE"/>
    <property type="match status" value="1"/>
</dbReference>
<gene>
    <name evidence="12" type="primary">mgtE</name>
    <name evidence="12" type="ORF">UC8_56250</name>
</gene>
<dbReference type="OrthoDB" id="9790355at2"/>
<dbReference type="InterPro" id="IPR006667">
    <property type="entry name" value="SLC41_membr_dom"/>
</dbReference>
<feature type="transmembrane region" description="Helical" evidence="9">
    <location>
        <begin position="441"/>
        <end position="464"/>
    </location>
</feature>
<dbReference type="InterPro" id="IPR038076">
    <property type="entry name" value="MgtE_N_sf"/>
</dbReference>
<dbReference type="GO" id="GO:0046872">
    <property type="term" value="F:metal ion binding"/>
    <property type="evidence" value="ECO:0007669"/>
    <property type="project" value="UniProtKB-KW"/>
</dbReference>
<organism evidence="12 13">
    <name type="scientific">Roseimaritima ulvae</name>
    <dbReference type="NCBI Taxonomy" id="980254"/>
    <lineage>
        <taxon>Bacteria</taxon>
        <taxon>Pseudomonadati</taxon>
        <taxon>Planctomycetota</taxon>
        <taxon>Planctomycetia</taxon>
        <taxon>Pirellulales</taxon>
        <taxon>Pirellulaceae</taxon>
        <taxon>Roseimaritima</taxon>
    </lineage>
</organism>
<comment type="function">
    <text evidence="9">Acts as a magnesium transporter.</text>
</comment>
<dbReference type="Gene3D" id="3.10.580.10">
    <property type="entry name" value="CBS-domain"/>
    <property type="match status" value="1"/>
</dbReference>
<keyword evidence="8" id="KW-0129">CBS domain</keyword>
<evidence type="ECO:0000256" key="1">
    <source>
        <dbReference type="ARBA" id="ARBA00004141"/>
    </source>
</evidence>
<feature type="domain" description="CBS" evidence="11">
    <location>
        <begin position="219"/>
        <end position="275"/>
    </location>
</feature>
<evidence type="ECO:0000256" key="10">
    <source>
        <dbReference type="SAM" id="MobiDB-lite"/>
    </source>
</evidence>
<dbReference type="Pfam" id="PF00571">
    <property type="entry name" value="CBS"/>
    <property type="match status" value="1"/>
</dbReference>
<dbReference type="SUPFAM" id="SSF54631">
    <property type="entry name" value="CBS-domain pair"/>
    <property type="match status" value="1"/>
</dbReference>
<evidence type="ECO:0000256" key="7">
    <source>
        <dbReference type="ARBA" id="ARBA00023136"/>
    </source>
</evidence>
<feature type="transmembrane region" description="Helical" evidence="9">
    <location>
        <begin position="328"/>
        <end position="355"/>
    </location>
</feature>
<feature type="region of interest" description="Disordered" evidence="10">
    <location>
        <begin position="1"/>
        <end position="25"/>
    </location>
</feature>
<keyword evidence="9" id="KW-1003">Cell membrane</keyword>
<evidence type="ECO:0000256" key="8">
    <source>
        <dbReference type="PROSITE-ProRule" id="PRU00703"/>
    </source>
</evidence>
<dbReference type="Proteomes" id="UP000325286">
    <property type="component" value="Chromosome"/>
</dbReference>
<dbReference type="InterPro" id="IPR006669">
    <property type="entry name" value="MgtE_transporter"/>
</dbReference>
<comment type="subcellular location">
    <subcellularLocation>
        <location evidence="9">Cell membrane</location>
        <topology evidence="9">Multi-pass membrane protein</topology>
    </subcellularLocation>
    <subcellularLocation>
        <location evidence="1">Membrane</location>
        <topology evidence="1">Multi-pass membrane protein</topology>
    </subcellularLocation>
</comment>
<dbReference type="SUPFAM" id="SSF161093">
    <property type="entry name" value="MgtE membrane domain-like"/>
    <property type="match status" value="1"/>
</dbReference>
<dbReference type="PANTHER" id="PTHR41394">
    <property type="entry name" value="MAGNESIUM TRANSPORTER MGTE"/>
    <property type="match status" value="1"/>
</dbReference>
<dbReference type="SUPFAM" id="SSF158791">
    <property type="entry name" value="MgtE N-terminal domain-like"/>
    <property type="match status" value="1"/>
</dbReference>
<protein>
    <recommendedName>
        <fullName evidence="9">Magnesium transporter MgtE</fullName>
    </recommendedName>
</protein>
<feature type="transmembrane region" description="Helical" evidence="9">
    <location>
        <begin position="376"/>
        <end position="397"/>
    </location>
</feature>
<evidence type="ECO:0000256" key="4">
    <source>
        <dbReference type="ARBA" id="ARBA00022692"/>
    </source>
</evidence>
<name>A0A5B9QWZ5_9BACT</name>
<feature type="compositionally biased region" description="Basic and acidic residues" evidence="10">
    <location>
        <begin position="10"/>
        <end position="25"/>
    </location>
</feature>
<dbReference type="GO" id="GO:0005886">
    <property type="term" value="C:plasma membrane"/>
    <property type="evidence" value="ECO:0007669"/>
    <property type="project" value="UniProtKB-SubCell"/>
</dbReference>
<keyword evidence="5 9" id="KW-0460">Magnesium</keyword>
<dbReference type="Gene3D" id="1.10.357.20">
    <property type="entry name" value="SLC41 divalent cation transporters, integral membrane domain"/>
    <property type="match status" value="1"/>
</dbReference>
<dbReference type="KEGG" id="rul:UC8_56250"/>
<evidence type="ECO:0000256" key="6">
    <source>
        <dbReference type="ARBA" id="ARBA00022989"/>
    </source>
</evidence>
<dbReference type="SMART" id="SM00924">
    <property type="entry name" value="MgtE_N"/>
    <property type="match status" value="1"/>
</dbReference>
<keyword evidence="6 9" id="KW-1133">Transmembrane helix</keyword>
<dbReference type="RefSeq" id="WP_068132522.1">
    <property type="nucleotide sequence ID" value="NZ_CP042914.1"/>
</dbReference>
<dbReference type="PANTHER" id="PTHR41394:SF5">
    <property type="entry name" value="SLC41A_MGTE INTEGRAL MEMBRANE DOMAIN-CONTAINING PROTEIN"/>
    <property type="match status" value="1"/>
</dbReference>
<dbReference type="CDD" id="cd04606">
    <property type="entry name" value="CBS_pair_Mg_transporter"/>
    <property type="match status" value="1"/>
</dbReference>
<keyword evidence="9" id="KW-0479">Metal-binding</keyword>
<evidence type="ECO:0000256" key="9">
    <source>
        <dbReference type="RuleBase" id="RU362011"/>
    </source>
</evidence>
<dbReference type="InterPro" id="IPR046342">
    <property type="entry name" value="CBS_dom_sf"/>
</dbReference>